<dbReference type="GeneID" id="103104001"/>
<evidence type="ECO:0000256" key="1">
    <source>
        <dbReference type="ARBA" id="ARBA00004430"/>
    </source>
</evidence>
<reference evidence="7" key="2">
    <citation type="submission" date="2025-08" db="UniProtKB">
        <authorList>
            <consortium name="Ensembl"/>
        </authorList>
    </citation>
    <scope>IDENTIFICATION</scope>
</reference>
<feature type="compositionally biased region" description="Basic residues" evidence="6">
    <location>
        <begin position="1"/>
        <end position="13"/>
    </location>
</feature>
<dbReference type="FunCoup" id="A0A5F8GKW6">
    <property type="interactions" value="33"/>
</dbReference>
<evidence type="ECO:0000256" key="5">
    <source>
        <dbReference type="ARBA" id="ARBA00046397"/>
    </source>
</evidence>
<dbReference type="InParanoid" id="A0A5F8GKW6"/>
<evidence type="ECO:0000256" key="6">
    <source>
        <dbReference type="SAM" id="MobiDB-lite"/>
    </source>
</evidence>
<dbReference type="OMA" id="QFLPCNY"/>
<evidence type="ECO:0000313" key="8">
    <source>
        <dbReference type="Proteomes" id="UP000002280"/>
    </source>
</evidence>
<dbReference type="KEGG" id="mdo:103104001"/>
<dbReference type="PANTHER" id="PTHR20899">
    <property type="entry name" value="PIERCE HOMOLOG"/>
    <property type="match status" value="1"/>
</dbReference>
<dbReference type="GO" id="GO:0035082">
    <property type="term" value="P:axoneme assembly"/>
    <property type="evidence" value="ECO:0007669"/>
    <property type="project" value="InterPro"/>
</dbReference>
<dbReference type="AlphaFoldDB" id="A0A5F8GKW6"/>
<feature type="region of interest" description="Disordered" evidence="6">
    <location>
        <begin position="1"/>
        <end position="24"/>
    </location>
</feature>
<keyword evidence="3" id="KW-0206">Cytoskeleton</keyword>
<proteinExistence type="predicted"/>
<dbReference type="PANTHER" id="PTHR20899:SF4">
    <property type="entry name" value="PIERCER OF MICROTUBULE WALL 2 PROTEIN"/>
    <property type="match status" value="1"/>
</dbReference>
<accession>A0A5F8GKW6</accession>
<reference evidence="7" key="3">
    <citation type="submission" date="2025-09" db="UniProtKB">
        <authorList>
            <consortium name="Ensembl"/>
        </authorList>
    </citation>
    <scope>IDENTIFICATION</scope>
</reference>
<dbReference type="CTD" id="145788"/>
<name>A0A5F8GKW6_MONDO</name>
<gene>
    <name evidence="7" type="primary">PIERCE2</name>
</gene>
<protein>
    <submittedName>
        <fullName evidence="7">Piercer of microtubule wall 2</fullName>
    </submittedName>
</protein>
<evidence type="ECO:0000313" key="7">
    <source>
        <dbReference type="Ensembl" id="ENSMODP00000048114.1"/>
    </source>
</evidence>
<sequence>MEKKITSIKKKLPPMKQPKPIDHPPCVNPGNPVFSCMLDPSSLQTSNTLSKPHMIMYKTTSENYGEMTPAAPFLPCGYFPKNGTFTSHLRLTGMFQNHYLNTALDRGRVIDFPNFQHTL</sequence>
<dbReference type="GeneTree" id="ENSGT00940000154745"/>
<evidence type="ECO:0000256" key="4">
    <source>
        <dbReference type="ARBA" id="ARBA00023273"/>
    </source>
</evidence>
<evidence type="ECO:0000256" key="3">
    <source>
        <dbReference type="ARBA" id="ARBA00023212"/>
    </source>
</evidence>
<comment type="subcellular location">
    <subcellularLocation>
        <location evidence="1">Cytoplasm</location>
        <location evidence="1">Cytoskeleton</location>
        <location evidence="1">Cilium axoneme</location>
    </subcellularLocation>
</comment>
<keyword evidence="4" id="KW-0966">Cell projection</keyword>
<dbReference type="RefSeq" id="XP_007479776.1">
    <property type="nucleotide sequence ID" value="XM_007479714.3"/>
</dbReference>
<comment type="subunit">
    <text evidence="5">Microtubule inner protein component of sperm flagellar doublet microtubules. Interacts with CFAP53, ODAD1 and ODAD3; the interactions link the outer dynein arms docking complex (ODA-DC) to the internal microtubule inner proteins (MIP) in cilium axoneme.</text>
</comment>
<keyword evidence="8" id="KW-1185">Reference proteome</keyword>
<dbReference type="Pfam" id="PF14892">
    <property type="entry name" value="PIRC1_2"/>
    <property type="match status" value="1"/>
</dbReference>
<dbReference type="STRING" id="13616.ENSMODP00000048114"/>
<dbReference type="OrthoDB" id="546383at2759"/>
<organism evidence="7 8">
    <name type="scientific">Monodelphis domestica</name>
    <name type="common">Gray short-tailed opossum</name>
    <dbReference type="NCBI Taxonomy" id="13616"/>
    <lineage>
        <taxon>Eukaryota</taxon>
        <taxon>Metazoa</taxon>
        <taxon>Chordata</taxon>
        <taxon>Craniata</taxon>
        <taxon>Vertebrata</taxon>
        <taxon>Euteleostomi</taxon>
        <taxon>Mammalia</taxon>
        <taxon>Metatheria</taxon>
        <taxon>Didelphimorphia</taxon>
        <taxon>Didelphidae</taxon>
        <taxon>Monodelphis</taxon>
    </lineage>
</organism>
<dbReference type="Proteomes" id="UP000002280">
    <property type="component" value="Chromosome 1"/>
</dbReference>
<dbReference type="Bgee" id="ENSMODG00000050524">
    <property type="expression patterns" value="Expressed in spermatocyte and 19 other cell types or tissues"/>
</dbReference>
<dbReference type="GO" id="GO:0005879">
    <property type="term" value="C:axonemal microtubule"/>
    <property type="evidence" value="ECO:0007669"/>
    <property type="project" value="Ensembl"/>
</dbReference>
<dbReference type="InterPro" id="IPR026507">
    <property type="entry name" value="PIRC1/2"/>
</dbReference>
<evidence type="ECO:0000256" key="2">
    <source>
        <dbReference type="ARBA" id="ARBA00022490"/>
    </source>
</evidence>
<reference evidence="7 8" key="1">
    <citation type="journal article" date="2007" name="Nature">
        <title>Genome of the marsupial Monodelphis domestica reveals innovation in non-coding sequences.</title>
        <authorList>
            <person name="Mikkelsen T.S."/>
            <person name="Wakefield M.J."/>
            <person name="Aken B."/>
            <person name="Amemiya C.T."/>
            <person name="Chang J.L."/>
            <person name="Duke S."/>
            <person name="Garber M."/>
            <person name="Gentles A.J."/>
            <person name="Goodstadt L."/>
            <person name="Heger A."/>
            <person name="Jurka J."/>
            <person name="Kamal M."/>
            <person name="Mauceli E."/>
            <person name="Searle S.M."/>
            <person name="Sharpe T."/>
            <person name="Baker M.L."/>
            <person name="Batzer M.A."/>
            <person name="Benos P.V."/>
            <person name="Belov K."/>
            <person name="Clamp M."/>
            <person name="Cook A."/>
            <person name="Cuff J."/>
            <person name="Das R."/>
            <person name="Davidow L."/>
            <person name="Deakin J.E."/>
            <person name="Fazzari M.J."/>
            <person name="Glass J.L."/>
            <person name="Grabherr M."/>
            <person name="Greally J.M."/>
            <person name="Gu W."/>
            <person name="Hore T.A."/>
            <person name="Huttley G.A."/>
            <person name="Kleber M."/>
            <person name="Jirtle R.L."/>
            <person name="Koina E."/>
            <person name="Lee J.T."/>
            <person name="Mahony S."/>
            <person name="Marra M.A."/>
            <person name="Miller R.D."/>
            <person name="Nicholls R.D."/>
            <person name="Oda M."/>
            <person name="Papenfuss A.T."/>
            <person name="Parra Z.E."/>
            <person name="Pollock D.D."/>
            <person name="Ray D.A."/>
            <person name="Schein J.E."/>
            <person name="Speed T.P."/>
            <person name="Thompson K."/>
            <person name="VandeBerg J.L."/>
            <person name="Wade C.M."/>
            <person name="Walker J.A."/>
            <person name="Waters P.D."/>
            <person name="Webber C."/>
            <person name="Weidman J.R."/>
            <person name="Xie X."/>
            <person name="Zody M.C."/>
            <person name="Baldwin J."/>
            <person name="Abdouelleil A."/>
            <person name="Abdulkadir J."/>
            <person name="Abebe A."/>
            <person name="Abera B."/>
            <person name="Abreu J."/>
            <person name="Acer S.C."/>
            <person name="Aftuck L."/>
            <person name="Alexander A."/>
            <person name="An P."/>
            <person name="Anderson E."/>
            <person name="Anderson S."/>
            <person name="Arachi H."/>
            <person name="Azer M."/>
            <person name="Bachantsang P."/>
            <person name="Barry A."/>
            <person name="Bayul T."/>
            <person name="Berlin A."/>
            <person name="Bessette D."/>
            <person name="Bloom T."/>
            <person name="Bloom T."/>
            <person name="Boguslavskiy L."/>
            <person name="Bonnet C."/>
            <person name="Boukhgalter B."/>
            <person name="Bourzgui I."/>
            <person name="Brown A."/>
            <person name="Cahill P."/>
            <person name="Channer S."/>
            <person name="Cheshatsang Y."/>
            <person name="Chuda L."/>
            <person name="Citroen M."/>
            <person name="Collymore A."/>
            <person name="Cooke P."/>
            <person name="Costello M."/>
            <person name="D'Aco K."/>
            <person name="Daza R."/>
            <person name="De Haan G."/>
            <person name="DeGray S."/>
            <person name="DeMaso C."/>
            <person name="Dhargay N."/>
            <person name="Dooley K."/>
            <person name="Dooley E."/>
            <person name="Doricent M."/>
            <person name="Dorje P."/>
            <person name="Dorjee K."/>
            <person name="Dupes A."/>
            <person name="Elong R."/>
            <person name="Falk J."/>
            <person name="Farina A."/>
            <person name="Faro S."/>
            <person name="Ferguson D."/>
            <person name="Fisher S."/>
            <person name="Foley C.D."/>
            <person name="Franke A."/>
            <person name="Friedrich D."/>
            <person name="Gadbois L."/>
            <person name="Gearin G."/>
            <person name="Gearin C.R."/>
            <person name="Giannoukos G."/>
            <person name="Goode T."/>
            <person name="Graham J."/>
            <person name="Grandbois E."/>
            <person name="Grewal S."/>
            <person name="Gyaltsen K."/>
            <person name="Hafez N."/>
            <person name="Hagos B."/>
            <person name="Hall J."/>
            <person name="Henson C."/>
            <person name="Hollinger A."/>
            <person name="Honan T."/>
            <person name="Huard M.D."/>
            <person name="Hughes L."/>
            <person name="Hurhula B."/>
            <person name="Husby M.E."/>
            <person name="Kamat A."/>
            <person name="Kanga B."/>
            <person name="Kashin S."/>
            <person name="Khazanovich D."/>
            <person name="Kisner P."/>
            <person name="Lance K."/>
            <person name="Lara M."/>
            <person name="Lee W."/>
            <person name="Lennon N."/>
            <person name="Letendre F."/>
            <person name="LeVine R."/>
            <person name="Lipovsky A."/>
            <person name="Liu X."/>
            <person name="Liu J."/>
            <person name="Liu S."/>
            <person name="Lokyitsang T."/>
            <person name="Lokyitsang Y."/>
            <person name="Lubonja R."/>
            <person name="Lui A."/>
            <person name="MacDonald P."/>
            <person name="Magnisalis V."/>
            <person name="Maru K."/>
            <person name="Matthews C."/>
            <person name="McCusker W."/>
            <person name="McDonough S."/>
            <person name="Mehta T."/>
            <person name="Meldrim J."/>
            <person name="Meneus L."/>
            <person name="Mihai O."/>
            <person name="Mihalev A."/>
            <person name="Mihova T."/>
            <person name="Mittelman R."/>
            <person name="Mlenga V."/>
            <person name="Montmayeur A."/>
            <person name="Mulrain L."/>
            <person name="Navidi A."/>
            <person name="Naylor J."/>
            <person name="Negash T."/>
            <person name="Nguyen T."/>
            <person name="Nguyen N."/>
            <person name="Nicol R."/>
            <person name="Norbu C."/>
            <person name="Norbu N."/>
            <person name="Novod N."/>
            <person name="O'Neill B."/>
            <person name="Osman S."/>
            <person name="Markiewicz E."/>
            <person name="Oyono O.L."/>
            <person name="Patti C."/>
            <person name="Phunkhang P."/>
            <person name="Pierre F."/>
            <person name="Priest M."/>
            <person name="Raghuraman S."/>
            <person name="Rege F."/>
            <person name="Reyes R."/>
            <person name="Rise C."/>
            <person name="Rogov P."/>
            <person name="Ross K."/>
            <person name="Ryan E."/>
            <person name="Settipalli S."/>
            <person name="Shea T."/>
            <person name="Sherpa N."/>
            <person name="Shi L."/>
            <person name="Shih D."/>
            <person name="Sparrow T."/>
            <person name="Spaulding J."/>
            <person name="Stalker J."/>
            <person name="Stange-Thomann N."/>
            <person name="Stavropoulos S."/>
            <person name="Stone C."/>
            <person name="Strader C."/>
            <person name="Tesfaye S."/>
            <person name="Thomson T."/>
            <person name="Thoulutsang Y."/>
            <person name="Thoulutsang D."/>
            <person name="Topham K."/>
            <person name="Topping I."/>
            <person name="Tsamla T."/>
            <person name="Vassiliev H."/>
            <person name="Vo A."/>
            <person name="Wangchuk T."/>
            <person name="Wangdi T."/>
            <person name="Weiand M."/>
            <person name="Wilkinson J."/>
            <person name="Wilson A."/>
            <person name="Yadav S."/>
            <person name="Young G."/>
            <person name="Yu Q."/>
            <person name="Zembek L."/>
            <person name="Zhong D."/>
            <person name="Zimmer A."/>
            <person name="Zwirko Z."/>
            <person name="Jaffe D.B."/>
            <person name="Alvarez P."/>
            <person name="Brockman W."/>
            <person name="Butler J."/>
            <person name="Chin C."/>
            <person name="Gnerre S."/>
            <person name="MacCallum I."/>
            <person name="Graves J.A."/>
            <person name="Ponting C.P."/>
            <person name="Breen M."/>
            <person name="Samollow P.B."/>
            <person name="Lander E.S."/>
            <person name="Lindblad-Toh K."/>
        </authorList>
    </citation>
    <scope>NUCLEOTIDE SEQUENCE [LARGE SCALE GENOMIC DNA]</scope>
</reference>
<keyword evidence="2" id="KW-0963">Cytoplasm</keyword>
<dbReference type="Ensembl" id="ENSMODT00000063834.1">
    <property type="protein sequence ID" value="ENSMODP00000048114.1"/>
    <property type="gene ID" value="ENSMODG00000050524.1"/>
</dbReference>